<dbReference type="PANTHER" id="PTHR12072">
    <property type="entry name" value="CWF19, CELL CYCLE CONTROL PROTEIN"/>
    <property type="match status" value="1"/>
</dbReference>
<evidence type="ECO:0000259" key="2">
    <source>
        <dbReference type="Pfam" id="PF04676"/>
    </source>
</evidence>
<evidence type="ECO:0000313" key="8">
    <source>
        <dbReference type="EMBL" id="KAE9168410.1"/>
    </source>
</evidence>
<comment type="caution">
    <text evidence="5">The sequence shown here is derived from an EMBL/GenBank/DDBJ whole genome shotgun (WGS) entry which is preliminary data.</text>
</comment>
<dbReference type="EMBL" id="QXGD01004879">
    <property type="protein sequence ID" value="KAE9168410.1"/>
    <property type="molecule type" value="Genomic_DNA"/>
</dbReference>
<evidence type="ECO:0000256" key="1">
    <source>
        <dbReference type="SAM" id="MobiDB-lite"/>
    </source>
</evidence>
<dbReference type="AlphaFoldDB" id="A0A6A3GYP4"/>
<dbReference type="Gene3D" id="3.30.428.10">
    <property type="entry name" value="HIT-like"/>
    <property type="match status" value="1"/>
</dbReference>
<name>A0A6A3GYP4_9STRA</name>
<dbReference type="GO" id="GO:0071014">
    <property type="term" value="C:post-mRNA release spliceosomal complex"/>
    <property type="evidence" value="ECO:0007669"/>
    <property type="project" value="TreeGrafter"/>
</dbReference>
<protein>
    <recommendedName>
        <fullName evidence="16">Cwf19-like C-terminal domain-containing protein</fullName>
    </recommendedName>
</protein>
<dbReference type="Proteomes" id="UP000440367">
    <property type="component" value="Unassembled WGS sequence"/>
</dbReference>
<evidence type="ECO:0000313" key="9">
    <source>
        <dbReference type="EMBL" id="KAE9267501.1"/>
    </source>
</evidence>
<dbReference type="SUPFAM" id="SSF54197">
    <property type="entry name" value="HIT-like"/>
    <property type="match status" value="1"/>
</dbReference>
<dbReference type="EMBL" id="QXFW01005386">
    <property type="protein sequence ID" value="KAE8962179.1"/>
    <property type="molecule type" value="Genomic_DNA"/>
</dbReference>
<evidence type="ECO:0000313" key="7">
    <source>
        <dbReference type="EMBL" id="KAE9165532.1"/>
    </source>
</evidence>
<feature type="domain" description="Cwf19-like protein C-terminal" evidence="2">
    <location>
        <begin position="529"/>
        <end position="602"/>
    </location>
</feature>
<evidence type="ECO:0000313" key="5">
    <source>
        <dbReference type="EMBL" id="KAE8962179.1"/>
    </source>
</evidence>
<evidence type="ECO:0000313" key="4">
    <source>
        <dbReference type="EMBL" id="KAE8919096.1"/>
    </source>
</evidence>
<dbReference type="PANTHER" id="PTHR12072:SF4">
    <property type="entry name" value="CWF19-LIKE PROTEIN 1"/>
    <property type="match status" value="1"/>
</dbReference>
<proteinExistence type="predicted"/>
<dbReference type="InterPro" id="IPR040194">
    <property type="entry name" value="Cwf19-like"/>
</dbReference>
<evidence type="ECO:0000259" key="3">
    <source>
        <dbReference type="Pfam" id="PF04677"/>
    </source>
</evidence>
<reference evidence="13 14" key="1">
    <citation type="submission" date="2018-09" db="EMBL/GenBank/DDBJ databases">
        <title>Genomic investigation of the strawberry pathogen Phytophthora fragariae indicates pathogenicity is determined by transcriptional variation in three key races.</title>
        <authorList>
            <person name="Adams T.M."/>
            <person name="Armitage A.D."/>
            <person name="Sobczyk M.K."/>
            <person name="Bates H.J."/>
            <person name="Dunwell J.M."/>
            <person name="Nellist C.F."/>
            <person name="Harrison R.J."/>
        </authorList>
    </citation>
    <scope>NUCLEOTIDE SEQUENCE [LARGE SCALE GENOMIC DNA]</scope>
    <source>
        <strain evidence="9 11">A4</strain>
        <strain evidence="8 12">BC-1</strain>
        <strain evidence="7 14">BC-23</strain>
        <strain evidence="4 10">NOV-9</strain>
        <strain evidence="6 15">ONT-3</strain>
        <strain evidence="5 13">SCRP245</strain>
    </source>
</reference>
<evidence type="ECO:0000313" key="12">
    <source>
        <dbReference type="Proteomes" id="UP000440367"/>
    </source>
</evidence>
<evidence type="ECO:0008006" key="16">
    <source>
        <dbReference type="Google" id="ProtNLM"/>
    </source>
</evidence>
<dbReference type="Proteomes" id="UP000476176">
    <property type="component" value="Unassembled WGS sequence"/>
</dbReference>
<organism evidence="5 13">
    <name type="scientific">Phytophthora fragariae</name>
    <dbReference type="NCBI Taxonomy" id="53985"/>
    <lineage>
        <taxon>Eukaryota</taxon>
        <taxon>Sar</taxon>
        <taxon>Stramenopiles</taxon>
        <taxon>Oomycota</taxon>
        <taxon>Peronosporomycetes</taxon>
        <taxon>Peronosporales</taxon>
        <taxon>Peronosporaceae</taxon>
        <taxon>Phytophthora</taxon>
    </lineage>
</organism>
<dbReference type="GO" id="GO:0061632">
    <property type="term" value="F:RNA lariat debranching enzyme activator activity"/>
    <property type="evidence" value="ECO:0007669"/>
    <property type="project" value="TreeGrafter"/>
</dbReference>
<dbReference type="EMBL" id="QXGF01004981">
    <property type="protein sequence ID" value="KAE8919096.1"/>
    <property type="molecule type" value="Genomic_DNA"/>
</dbReference>
<dbReference type="Proteomes" id="UP000460718">
    <property type="component" value="Unassembled WGS sequence"/>
</dbReference>
<dbReference type="EMBL" id="QXFX01005325">
    <property type="protein sequence ID" value="KAE9061071.1"/>
    <property type="molecule type" value="Genomic_DNA"/>
</dbReference>
<feature type="region of interest" description="Disordered" evidence="1">
    <location>
        <begin position="296"/>
        <end position="319"/>
    </location>
</feature>
<evidence type="ECO:0000313" key="14">
    <source>
        <dbReference type="Proteomes" id="UP000476176"/>
    </source>
</evidence>
<dbReference type="Proteomes" id="UP000429523">
    <property type="component" value="Unassembled WGS sequence"/>
</dbReference>
<dbReference type="EMBL" id="QXGC01005372">
    <property type="protein sequence ID" value="KAE9165532.1"/>
    <property type="molecule type" value="Genomic_DNA"/>
</dbReference>
<dbReference type="EMBL" id="QXGE01005438">
    <property type="protein sequence ID" value="KAE9267501.1"/>
    <property type="molecule type" value="Genomic_DNA"/>
</dbReference>
<gene>
    <name evidence="9" type="ORF">PF001_g30049</name>
    <name evidence="8" type="ORF">PF002_g30626</name>
    <name evidence="7" type="ORF">PF004_g29465</name>
    <name evidence="4" type="ORF">PF009_g30591</name>
    <name evidence="6" type="ORF">PF010_g29959</name>
    <name evidence="5" type="ORF">PF011_g29481</name>
</gene>
<dbReference type="Pfam" id="PF04677">
    <property type="entry name" value="CwfJ_C_1"/>
    <property type="match status" value="1"/>
</dbReference>
<feature type="compositionally biased region" description="Basic and acidic residues" evidence="1">
    <location>
        <begin position="296"/>
        <end position="305"/>
    </location>
</feature>
<accession>A0A6A3GYP4</accession>
<dbReference type="Proteomes" id="UP000488956">
    <property type="component" value="Unassembled WGS sequence"/>
</dbReference>
<evidence type="ECO:0000313" key="13">
    <source>
        <dbReference type="Proteomes" id="UP000460718"/>
    </source>
</evidence>
<feature type="domain" description="Cwf19-like C-terminal" evidence="3">
    <location>
        <begin position="368"/>
        <end position="482"/>
    </location>
</feature>
<evidence type="ECO:0000313" key="11">
    <source>
        <dbReference type="Proteomes" id="UP000437068"/>
    </source>
</evidence>
<dbReference type="InterPro" id="IPR006768">
    <property type="entry name" value="Cwf19-like_C_dom-1"/>
</dbReference>
<dbReference type="Pfam" id="PF04676">
    <property type="entry name" value="CwfJ_C_2"/>
    <property type="match status" value="1"/>
</dbReference>
<sequence length="619" mass="68952">MPKLLLCGAVQSHWELLFERARKLNAAAKDKPFEALVCVGRCFPLPIEYLAGGSKQVPLPTYFLSGHEAARSWQEDAKQTEIFDQLNAEKQSTEPVQVGERFFCLAGAGVANIAGLKVAYVSGTETHGSEEEKGTLLTYSKASAEALVQQLHADGDQGDVDFLFTAEYPTSFQLLLPEQQLPHGLQAMRGSSAIRQILQQVHPKYHITSRGGDGTRGDVFYQRLPYVSEVAGTGRKQLTRLIGLSGVNKVKDKTRKYLHALQVVPFAQQSAEEHQHVDIPAGTTQNPYLHAMLEEATSRSGEPDAKRRKLDPAATGGLSAEQIEQLTSKSQGGAQFFYDQRLAVKGQRKGGLIPGDQQQRRNNHPVVPQRTECWFCLSTPTLERHLIVSIGQKAYLAMPKGAICGDHLLIVPIAHEASTMALDEDTWREMERFKSALRRYFASQDKELLVIDRNVATLGATHCHLQVVGVPKAKAEATRRVFETEGERYHVKFEELQRDADEKADDSVVDDDAAASTGPLELLRQQTDGKPFLYAEVPDGQGGTTQLLHHVEGKHYVQFGRHAAACLLDMPRRANWKFCVVPKPEEEKLTQTFKSQWKQYDFALEDDDDEEDGARTTRR</sequence>
<evidence type="ECO:0000313" key="6">
    <source>
        <dbReference type="EMBL" id="KAE9061071.1"/>
    </source>
</evidence>
<evidence type="ECO:0000313" key="15">
    <source>
        <dbReference type="Proteomes" id="UP000488956"/>
    </source>
</evidence>
<dbReference type="Proteomes" id="UP000437068">
    <property type="component" value="Unassembled WGS sequence"/>
</dbReference>
<evidence type="ECO:0000313" key="10">
    <source>
        <dbReference type="Proteomes" id="UP000429523"/>
    </source>
</evidence>
<dbReference type="InterPro" id="IPR006767">
    <property type="entry name" value="Cwf19-like_C_dom-2"/>
</dbReference>
<dbReference type="GO" id="GO:0000398">
    <property type="term" value="P:mRNA splicing, via spliceosome"/>
    <property type="evidence" value="ECO:0007669"/>
    <property type="project" value="TreeGrafter"/>
</dbReference>
<dbReference type="InterPro" id="IPR036265">
    <property type="entry name" value="HIT-like_sf"/>
</dbReference>